<reference evidence="2" key="2">
    <citation type="submission" date="2015-06" db="UniProtKB">
        <authorList>
            <consortium name="EnsemblPlants"/>
        </authorList>
    </citation>
    <scope>IDENTIFICATION</scope>
</reference>
<organism evidence="2 3">
    <name type="scientific">Oryza rufipogon</name>
    <name type="common">Brownbeard rice</name>
    <name type="synonym">Asian wild rice</name>
    <dbReference type="NCBI Taxonomy" id="4529"/>
    <lineage>
        <taxon>Eukaryota</taxon>
        <taxon>Viridiplantae</taxon>
        <taxon>Streptophyta</taxon>
        <taxon>Embryophyta</taxon>
        <taxon>Tracheophyta</taxon>
        <taxon>Spermatophyta</taxon>
        <taxon>Magnoliopsida</taxon>
        <taxon>Liliopsida</taxon>
        <taxon>Poales</taxon>
        <taxon>Poaceae</taxon>
        <taxon>BOP clade</taxon>
        <taxon>Oryzoideae</taxon>
        <taxon>Oryzeae</taxon>
        <taxon>Oryzinae</taxon>
        <taxon>Oryza</taxon>
    </lineage>
</organism>
<name>A0A0E0MVT1_ORYRU</name>
<feature type="region of interest" description="Disordered" evidence="1">
    <location>
        <begin position="164"/>
        <end position="196"/>
    </location>
</feature>
<evidence type="ECO:0000256" key="1">
    <source>
        <dbReference type="SAM" id="MobiDB-lite"/>
    </source>
</evidence>
<evidence type="ECO:0000313" key="3">
    <source>
        <dbReference type="Proteomes" id="UP000008022"/>
    </source>
</evidence>
<feature type="compositionally biased region" description="Low complexity" evidence="1">
    <location>
        <begin position="281"/>
        <end position="290"/>
    </location>
</feature>
<feature type="compositionally biased region" description="Basic and acidic residues" evidence="1">
    <location>
        <begin position="1"/>
        <end position="16"/>
    </location>
</feature>
<feature type="compositionally biased region" description="Gly residues" evidence="1">
    <location>
        <begin position="291"/>
        <end position="300"/>
    </location>
</feature>
<feature type="region of interest" description="Disordered" evidence="1">
    <location>
        <begin position="261"/>
        <end position="304"/>
    </location>
</feature>
<reference evidence="3" key="1">
    <citation type="submission" date="2013-06" db="EMBL/GenBank/DDBJ databases">
        <authorList>
            <person name="Zhao Q."/>
        </authorList>
    </citation>
    <scope>NUCLEOTIDE SEQUENCE</scope>
    <source>
        <strain evidence="3">cv. W1943</strain>
    </source>
</reference>
<dbReference type="EnsemblPlants" id="ORUFI01G15670.1">
    <property type="protein sequence ID" value="ORUFI01G15670.1"/>
    <property type="gene ID" value="ORUFI01G15670"/>
</dbReference>
<feature type="compositionally biased region" description="Low complexity" evidence="1">
    <location>
        <begin position="229"/>
        <end position="245"/>
    </location>
</feature>
<feature type="region of interest" description="Disordered" evidence="1">
    <location>
        <begin position="213"/>
        <end position="245"/>
    </location>
</feature>
<proteinExistence type="predicted"/>
<dbReference type="HOGENOM" id="CLU_761592_0_0_1"/>
<dbReference type="Gramene" id="ORUFI01G15670.1">
    <property type="protein sequence ID" value="ORUFI01G15670.1"/>
    <property type="gene ID" value="ORUFI01G15670"/>
</dbReference>
<protein>
    <submittedName>
        <fullName evidence="2">Uncharacterized protein</fullName>
    </submittedName>
</protein>
<accession>A0A0E0MVT1</accession>
<feature type="region of interest" description="Disordered" evidence="1">
    <location>
        <begin position="1"/>
        <end position="48"/>
    </location>
</feature>
<dbReference type="AlphaFoldDB" id="A0A0E0MVT1"/>
<feature type="compositionally biased region" description="Basic and acidic residues" evidence="1">
    <location>
        <begin position="261"/>
        <end position="280"/>
    </location>
</feature>
<sequence length="346" mass="37066">MARYHDSHEEEMRGRGAEVASEGGGGRWSPYDLGAQSGRTSRPLQGRPCIDQNLTKQIQSKYNSNLEDSRCVGGRTVQSYEPWRTAVGVPAHGGDAVDSECAAPCRARHAKRLLELPSPRLPRPRRRAAESGCRRAVACADTPGRCLADVLASPPSGRAVTHAICAASPSPPDPSHHGAGPSADVRSPQRPRRLDRVGRRLVVPPLLPHPPMHHFSTAPIAMPPHDVDATPSRPAAPPRSAATQSPRAISALPLLRVRIREERERAGRDETAREREDRPPRTAAAGFTASGEGGGCGGDGGSDEMGSTTAMGDCSAAAMGGWRSRRDIKKYKALVFHGQEEIARKE</sequence>
<dbReference type="Proteomes" id="UP000008022">
    <property type="component" value="Unassembled WGS sequence"/>
</dbReference>
<evidence type="ECO:0000313" key="2">
    <source>
        <dbReference type="EnsemblPlants" id="ORUFI01G15670.1"/>
    </source>
</evidence>
<keyword evidence="3" id="KW-1185">Reference proteome</keyword>